<reference evidence="1" key="1">
    <citation type="journal article" date="2019" name="bioRxiv">
        <title>The Genome of the Zebra Mussel, Dreissena polymorpha: A Resource for Invasive Species Research.</title>
        <authorList>
            <person name="McCartney M.A."/>
            <person name="Auch B."/>
            <person name="Kono T."/>
            <person name="Mallez S."/>
            <person name="Zhang Y."/>
            <person name="Obille A."/>
            <person name="Becker A."/>
            <person name="Abrahante J.E."/>
            <person name="Garbe J."/>
            <person name="Badalamenti J.P."/>
            <person name="Herman A."/>
            <person name="Mangelson H."/>
            <person name="Liachko I."/>
            <person name="Sullivan S."/>
            <person name="Sone E.D."/>
            <person name="Koren S."/>
            <person name="Silverstein K.A.T."/>
            <person name="Beckman K.B."/>
            <person name="Gohl D.M."/>
        </authorList>
    </citation>
    <scope>NUCLEOTIDE SEQUENCE</scope>
    <source>
        <strain evidence="1">Duluth1</strain>
        <tissue evidence="1">Whole animal</tissue>
    </source>
</reference>
<gene>
    <name evidence="1" type="ORF">DPMN_081749</name>
</gene>
<evidence type="ECO:0000313" key="1">
    <source>
        <dbReference type="EMBL" id="KAH3694309.1"/>
    </source>
</evidence>
<protein>
    <submittedName>
        <fullName evidence="1">Uncharacterized protein</fullName>
    </submittedName>
</protein>
<evidence type="ECO:0000313" key="2">
    <source>
        <dbReference type="Proteomes" id="UP000828390"/>
    </source>
</evidence>
<sequence length="70" mass="8110">MSLYTRTRLLLLNKYPPQAVRGFWPLMQGRATVPVVTTCYWAQIHQSYTLTLTRVSTTTDFSNCTRGRQI</sequence>
<dbReference type="Proteomes" id="UP000828390">
    <property type="component" value="Unassembled WGS sequence"/>
</dbReference>
<comment type="caution">
    <text evidence="1">The sequence shown here is derived from an EMBL/GenBank/DDBJ whole genome shotgun (WGS) entry which is preliminary data.</text>
</comment>
<name>A0A9D3Y9K6_DREPO</name>
<organism evidence="1 2">
    <name type="scientific">Dreissena polymorpha</name>
    <name type="common">Zebra mussel</name>
    <name type="synonym">Mytilus polymorpha</name>
    <dbReference type="NCBI Taxonomy" id="45954"/>
    <lineage>
        <taxon>Eukaryota</taxon>
        <taxon>Metazoa</taxon>
        <taxon>Spiralia</taxon>
        <taxon>Lophotrochozoa</taxon>
        <taxon>Mollusca</taxon>
        <taxon>Bivalvia</taxon>
        <taxon>Autobranchia</taxon>
        <taxon>Heteroconchia</taxon>
        <taxon>Euheterodonta</taxon>
        <taxon>Imparidentia</taxon>
        <taxon>Neoheterodontei</taxon>
        <taxon>Myida</taxon>
        <taxon>Dreissenoidea</taxon>
        <taxon>Dreissenidae</taxon>
        <taxon>Dreissena</taxon>
    </lineage>
</organism>
<dbReference type="EMBL" id="JAIWYP010000016">
    <property type="protein sequence ID" value="KAH3694309.1"/>
    <property type="molecule type" value="Genomic_DNA"/>
</dbReference>
<proteinExistence type="predicted"/>
<keyword evidence="2" id="KW-1185">Reference proteome</keyword>
<reference evidence="1" key="2">
    <citation type="submission" date="2020-11" db="EMBL/GenBank/DDBJ databases">
        <authorList>
            <person name="McCartney M.A."/>
            <person name="Auch B."/>
            <person name="Kono T."/>
            <person name="Mallez S."/>
            <person name="Becker A."/>
            <person name="Gohl D.M."/>
            <person name="Silverstein K.A.T."/>
            <person name="Koren S."/>
            <person name="Bechman K.B."/>
            <person name="Herman A."/>
            <person name="Abrahante J.E."/>
            <person name="Garbe J."/>
        </authorList>
    </citation>
    <scope>NUCLEOTIDE SEQUENCE</scope>
    <source>
        <strain evidence="1">Duluth1</strain>
        <tissue evidence="1">Whole animal</tissue>
    </source>
</reference>
<accession>A0A9D3Y9K6</accession>
<dbReference type="AlphaFoldDB" id="A0A9D3Y9K6"/>